<evidence type="ECO:0000313" key="2">
    <source>
        <dbReference type="Proteomes" id="UP000547931"/>
    </source>
</evidence>
<keyword evidence="2" id="KW-1185">Reference proteome</keyword>
<evidence type="ECO:0000313" key="1">
    <source>
        <dbReference type="EMBL" id="NHB95349.1"/>
    </source>
</evidence>
<reference evidence="1 2" key="1">
    <citation type="submission" date="2018-02" db="EMBL/GenBank/DDBJ databases">
        <authorList>
            <person name="Machado R.A."/>
        </authorList>
    </citation>
    <scope>NUCLEOTIDE SEQUENCE [LARGE SCALE GENOMIC DNA]</scope>
    <source>
        <strain evidence="1 2">DSM 23271</strain>
    </source>
</reference>
<dbReference type="AlphaFoldDB" id="A0A7X5QJC8"/>
<name>A0A7X5QJC8_9GAMM</name>
<sequence length="65" mass="7656">MSFIRINKVILFFWSMLINITKNAIDAIESTVAENSNESHYRNGNIYFISAQVKNYQHFLLCKRV</sequence>
<organism evidence="1 2">
    <name type="scientific">Photorhabdus stackebrandtii</name>
    <dbReference type="NCBI Taxonomy" id="1123042"/>
    <lineage>
        <taxon>Bacteria</taxon>
        <taxon>Pseudomonadati</taxon>
        <taxon>Pseudomonadota</taxon>
        <taxon>Gammaproteobacteria</taxon>
        <taxon>Enterobacterales</taxon>
        <taxon>Morganellaceae</taxon>
        <taxon>Photorhabdus</taxon>
    </lineage>
</organism>
<proteinExistence type="predicted"/>
<gene>
    <name evidence="1" type="ORF">C5470_02510</name>
</gene>
<protein>
    <submittedName>
        <fullName evidence="1">Uncharacterized protein</fullName>
    </submittedName>
</protein>
<accession>A0A7X5QJC8</accession>
<dbReference type="EMBL" id="PUJV01000002">
    <property type="protein sequence ID" value="NHB95349.1"/>
    <property type="molecule type" value="Genomic_DNA"/>
</dbReference>
<comment type="caution">
    <text evidence="1">The sequence shown here is derived from an EMBL/GenBank/DDBJ whole genome shotgun (WGS) entry which is preliminary data.</text>
</comment>
<dbReference type="Proteomes" id="UP000547931">
    <property type="component" value="Unassembled WGS sequence"/>
</dbReference>